<name>A0A2W2CU58_9ACTN</name>
<dbReference type="EMBL" id="POTX01000095">
    <property type="protein sequence ID" value="PZF95138.1"/>
    <property type="molecule type" value="Genomic_DNA"/>
</dbReference>
<evidence type="ECO:0000313" key="2">
    <source>
        <dbReference type="EMBL" id="PZF95138.1"/>
    </source>
</evidence>
<reference evidence="2 3" key="1">
    <citation type="submission" date="2018-01" db="EMBL/GenBank/DDBJ databases">
        <title>Draft genome sequence of Jishengella endophytica.</title>
        <authorList>
            <person name="Sahin N."/>
            <person name="Ay H."/>
            <person name="Saygin H."/>
        </authorList>
    </citation>
    <scope>NUCLEOTIDE SEQUENCE [LARGE SCALE GENOMIC DNA]</scope>
    <source>
        <strain evidence="2 3">DSM 45430</strain>
    </source>
</reference>
<dbReference type="Proteomes" id="UP000248627">
    <property type="component" value="Unassembled WGS sequence"/>
</dbReference>
<feature type="region of interest" description="Disordered" evidence="1">
    <location>
        <begin position="1"/>
        <end position="32"/>
    </location>
</feature>
<evidence type="ECO:0000313" key="3">
    <source>
        <dbReference type="Proteomes" id="UP000248627"/>
    </source>
</evidence>
<dbReference type="RefSeq" id="WP_111244032.1">
    <property type="nucleotide sequence ID" value="NZ_AP023358.1"/>
</dbReference>
<evidence type="ECO:0000256" key="1">
    <source>
        <dbReference type="SAM" id="MobiDB-lite"/>
    </source>
</evidence>
<comment type="caution">
    <text evidence="2">The sequence shown here is derived from an EMBL/GenBank/DDBJ whole genome shotgun (WGS) entry which is preliminary data.</text>
</comment>
<sequence length="81" mass="8412">MTDKNWMGPDEVPEEERPDNRTSQPAAPRAAGRGLAAAAIAAGLAAELLQATGRDGLAVAAKAIAHLLHLIAVFTRQDGQV</sequence>
<dbReference type="AlphaFoldDB" id="A0A2W2CU58"/>
<accession>A0A2W2CU58</accession>
<proteinExistence type="predicted"/>
<protein>
    <submittedName>
        <fullName evidence="2">Uncharacterized protein</fullName>
    </submittedName>
</protein>
<gene>
    <name evidence="2" type="ORF">C1I93_15690</name>
</gene>
<keyword evidence="3" id="KW-1185">Reference proteome</keyword>
<organism evidence="2 3">
    <name type="scientific">Micromonospora endophytica</name>
    <dbReference type="NCBI Taxonomy" id="515350"/>
    <lineage>
        <taxon>Bacteria</taxon>
        <taxon>Bacillati</taxon>
        <taxon>Actinomycetota</taxon>
        <taxon>Actinomycetes</taxon>
        <taxon>Micromonosporales</taxon>
        <taxon>Micromonosporaceae</taxon>
        <taxon>Micromonospora</taxon>
    </lineage>
</organism>